<dbReference type="FunFam" id="2.10.25.10:FF:000012">
    <property type="entry name" value="Delta-like protein"/>
    <property type="match status" value="1"/>
</dbReference>
<feature type="transmembrane region" description="Helical" evidence="12">
    <location>
        <begin position="1393"/>
        <end position="1416"/>
    </location>
</feature>
<evidence type="ECO:0000259" key="15">
    <source>
        <dbReference type="PROSITE" id="PS50221"/>
    </source>
</evidence>
<evidence type="ECO:0000256" key="6">
    <source>
        <dbReference type="ARBA" id="ARBA00022737"/>
    </source>
</evidence>
<dbReference type="OMA" id="RENCASN"/>
<dbReference type="GO" id="GO:0007166">
    <property type="term" value="P:cell surface receptor signaling pathway"/>
    <property type="evidence" value="ECO:0007669"/>
    <property type="project" value="InterPro"/>
</dbReference>
<feature type="transmembrane region" description="Helical" evidence="12">
    <location>
        <begin position="1444"/>
        <end position="1463"/>
    </location>
</feature>
<dbReference type="Pfam" id="PF00002">
    <property type="entry name" value="7tm_2"/>
    <property type="match status" value="1"/>
</dbReference>
<dbReference type="PROSITE" id="PS50026">
    <property type="entry name" value="EGF_3"/>
    <property type="match status" value="8"/>
</dbReference>
<dbReference type="GeneID" id="119745559"/>
<evidence type="ECO:0000256" key="4">
    <source>
        <dbReference type="ARBA" id="ARBA00022692"/>
    </source>
</evidence>
<feature type="domain" description="G-protein coupled receptors family 2 profile 2" evidence="16">
    <location>
        <begin position="1244"/>
        <end position="1493"/>
    </location>
</feature>
<keyword evidence="9 11" id="KW-1015">Disulfide bond</keyword>
<dbReference type="InterPro" id="IPR003410">
    <property type="entry name" value="HYR_dom"/>
</dbReference>
<feature type="domain" description="HYR" evidence="17">
    <location>
        <begin position="175"/>
        <end position="260"/>
    </location>
</feature>
<dbReference type="FunFam" id="2.10.25.10:FF:000066">
    <property type="entry name" value="FAT atypical cadherin 4"/>
    <property type="match status" value="1"/>
</dbReference>
<dbReference type="InterPro" id="IPR000152">
    <property type="entry name" value="EGF-type_Asp/Asn_hydroxyl_site"/>
</dbReference>
<dbReference type="CDD" id="cd15040">
    <property type="entry name" value="7tmB2_Adhesion"/>
    <property type="match status" value="1"/>
</dbReference>
<dbReference type="Gene3D" id="2.60.220.50">
    <property type="match status" value="1"/>
</dbReference>
<evidence type="ECO:0000256" key="10">
    <source>
        <dbReference type="ARBA" id="ARBA00023180"/>
    </source>
</evidence>
<dbReference type="CDD" id="cd00054">
    <property type="entry name" value="EGF_CA"/>
    <property type="match status" value="7"/>
</dbReference>
<dbReference type="Gene3D" id="2.10.25.10">
    <property type="entry name" value="Laminin"/>
    <property type="match status" value="7"/>
</dbReference>
<feature type="domain" description="HYR" evidence="17">
    <location>
        <begin position="730"/>
        <end position="815"/>
    </location>
</feature>
<evidence type="ECO:0000313" key="19">
    <source>
        <dbReference type="Proteomes" id="UP000887568"/>
    </source>
</evidence>
<dbReference type="SUPFAM" id="SSF57196">
    <property type="entry name" value="EGF/Laminin"/>
    <property type="match status" value="7"/>
</dbReference>
<feature type="signal peptide" evidence="13">
    <location>
        <begin position="1"/>
        <end position="29"/>
    </location>
</feature>
<protein>
    <submittedName>
        <fullName evidence="18">Uncharacterized protein</fullName>
    </submittedName>
</protein>
<feature type="domain" description="HYR" evidence="17">
    <location>
        <begin position="348"/>
        <end position="436"/>
    </location>
</feature>
<dbReference type="Pfam" id="PF01825">
    <property type="entry name" value="GPS"/>
    <property type="match status" value="1"/>
</dbReference>
<proteinExistence type="predicted"/>
<feature type="domain" description="EGF-like" evidence="14">
    <location>
        <begin position="889"/>
        <end position="926"/>
    </location>
</feature>
<feature type="disulfide bond" evidence="11">
    <location>
        <begin position="678"/>
        <end position="687"/>
    </location>
</feature>
<sequence>MAWTSSVHLPFEVALWICLIFGTLDSALSQDQQPACLLLDRGVDVIGVSAFISVATRNITEAEPEIAVLVDFDRQARFTQFTLQAWSMLGALLVKPIGSWYPPIDTNFQVASCSSGVGNTVTFAPNLNQLPEPGMNRFTWLSPNTQANETTVFFRVVALNENNEAVEYRSRIIQLDFRPPDILNCPADIFVTVPFDHGDTITLTWTPPQSVDNTGTPSLLSFSHQPGEAFTVGRRVDVTYVFADDTGLRSECRFKVAVAREGDLVPPNIFCPGNIERIVTDFSVSGIRLSWSLPTATDNSDNAPTIVLTSNPQQDNNSYFSFGNYSITYAAYDESLNENSCSFIVKIVDGAPPMWTVCPADISVEVSQGNSNGAEVSWNLPVAIDNDGFTPTVELTSDRQLGPGSFFLFGTHSITYVATDRSGNENMCTFNVAVVDNVPPEVVCPADLSYQILYGSRGRHVFWSEPTFFDNSGSVSLVSQSHNSNDLFSPGQTDVTYVYRDQADNRNQCSFTITITEAVCSPNPCFNGGSCNPTNDGFTCTCVSGFTGRQCVTTVIAACSSSPCRNGGTCLQSDQDYTCLCLPGYSGNRCQNYNDAQDSSDFICHCPQGTAGRNCDIGPCNPSPCLNGATCALVQGGVTCSCLTGYYGRFCQFSPCTNDPCMNGGTCIVSGDTYQCQCVPSFSGDICQLRMDCLSSPCVNDGICFQSHNSEGEYFCNCSSAFTGVNCQDRDIAAPLVTCPQNIIVSDWPASATYFSVQWDEPTATDELSEPVRLINQTHRSGVELPVQQITTVAYSYRDAVGNVGSCSFQITFARENCASNPCANGKCVDFSGNFQCYCLAGWTGDRCQEDIDECASNPCQDGSTCFNQINGYMCFCGNGSAGRECETELDACPSNMCLNDGLCFKRPGTECNCNMDSSGTMNGCEVSVDCDVNGILEALTQVVVDETNVLSVSAELRNVTSNLSNETLEGDELSLTATVLENIGSVINSSLEVTVNVIETVDNVLMLPNEVFEASGDSPGRILRTFETQLTNVKENLTMPGKLSSRAVDVVVFRPDLDTNFASGLSYASISTGGVIDETLQNNEVQLSSAIEPRDDAEAFIGLPGEALVVASDQDPSAKLPIVFAVYLTSKLFQPATPESLSFPDGRQLSVNSAIISAIIGDPDVEIPNLVNPVVTSFIPSNQTLAGEQICVFWDVAARNWSTEGCTRSTVNPGQHSVACDCNHLTNFAILLSYYGDIDSYALDIISKVGCAISIAALVLTILTSLVLRELRNNPGKKSLINLCVSLLALYVFFLAGIDRAQSPVTCVIMAALIHYFFLTSVCWASAEALNLFYLLVLTRRGLLTKYLLRLMLFCWGVPLIIVVITYLVTYLGTGKLQFEHGYCFLPPGTTLYIAVPLPVGLLLLFNIFIFILLVRRLTCKRIESTLTRDETHVQAAIRHGRLMLPMSMLLGATWLVGFLAIEGATYVFQWIFAVLNSLLGLSIFLLFIAGKKTGRKGLGKLFCFDKIRKITSSHTSSNQLIRANSPQVASSS</sequence>
<evidence type="ECO:0000259" key="17">
    <source>
        <dbReference type="PROSITE" id="PS50825"/>
    </source>
</evidence>
<feature type="disulfide bond" evidence="11">
    <location>
        <begin position="818"/>
        <end position="828"/>
    </location>
</feature>
<accession>A0A914BQJ9</accession>
<evidence type="ECO:0000256" key="7">
    <source>
        <dbReference type="ARBA" id="ARBA00022989"/>
    </source>
</evidence>
<feature type="chain" id="PRO_5037102887" evidence="13">
    <location>
        <begin position="30"/>
        <end position="1534"/>
    </location>
</feature>
<dbReference type="PROSITE" id="PS01186">
    <property type="entry name" value="EGF_2"/>
    <property type="match status" value="3"/>
</dbReference>
<dbReference type="Pfam" id="PF02494">
    <property type="entry name" value="HYR"/>
    <property type="match status" value="5"/>
</dbReference>
<dbReference type="PANTHER" id="PTHR47767">
    <property type="entry name" value="ADHESION G PROTEIN-COUPLED RECEPTOR G7"/>
    <property type="match status" value="1"/>
</dbReference>
<dbReference type="InterPro" id="IPR000832">
    <property type="entry name" value="GPCR_2_secretin-like"/>
</dbReference>
<dbReference type="GO" id="GO:0005886">
    <property type="term" value="C:plasma membrane"/>
    <property type="evidence" value="ECO:0007669"/>
    <property type="project" value="UniProtKB-SubCell"/>
</dbReference>
<evidence type="ECO:0000259" key="14">
    <source>
        <dbReference type="PROSITE" id="PS50026"/>
    </source>
</evidence>
<keyword evidence="2" id="KW-1003">Cell membrane</keyword>
<feature type="transmembrane region" description="Helical" evidence="12">
    <location>
        <begin position="1469"/>
        <end position="1492"/>
    </location>
</feature>
<dbReference type="SUPFAM" id="SSF81321">
    <property type="entry name" value="Family A G protein-coupled receptor-like"/>
    <property type="match status" value="1"/>
</dbReference>
<feature type="disulfide bond" evidence="11">
    <location>
        <begin position="718"/>
        <end position="727"/>
    </location>
</feature>
<dbReference type="PROSITE" id="PS01187">
    <property type="entry name" value="EGF_CA"/>
    <property type="match status" value="1"/>
</dbReference>
<feature type="domain" description="HYR" evidence="17">
    <location>
        <begin position="437"/>
        <end position="517"/>
    </location>
</feature>
<dbReference type="FunFam" id="2.10.25.10:FF:000031">
    <property type="entry name" value="neurogenic locus notch homolog protein 3"/>
    <property type="match status" value="1"/>
</dbReference>
<feature type="domain" description="EGF-like" evidence="14">
    <location>
        <begin position="616"/>
        <end position="649"/>
    </location>
</feature>
<dbReference type="Proteomes" id="UP000887568">
    <property type="component" value="Unplaced"/>
</dbReference>
<evidence type="ECO:0000256" key="3">
    <source>
        <dbReference type="ARBA" id="ARBA00022536"/>
    </source>
</evidence>
<dbReference type="SMART" id="SM00303">
    <property type="entry name" value="GPS"/>
    <property type="match status" value="1"/>
</dbReference>
<feature type="disulfide bond" evidence="11">
    <location>
        <begin position="839"/>
        <end position="848"/>
    </location>
</feature>
<dbReference type="PROSITE" id="PS50221">
    <property type="entry name" value="GAIN_B"/>
    <property type="match status" value="1"/>
</dbReference>
<evidence type="ECO:0000256" key="13">
    <source>
        <dbReference type="SAM" id="SignalP"/>
    </source>
</evidence>
<organism evidence="18 19">
    <name type="scientific">Patiria miniata</name>
    <name type="common">Bat star</name>
    <name type="synonym">Asterina miniata</name>
    <dbReference type="NCBI Taxonomy" id="46514"/>
    <lineage>
        <taxon>Eukaryota</taxon>
        <taxon>Metazoa</taxon>
        <taxon>Echinodermata</taxon>
        <taxon>Eleutherozoa</taxon>
        <taxon>Asterozoa</taxon>
        <taxon>Asteroidea</taxon>
        <taxon>Valvatacea</taxon>
        <taxon>Valvatida</taxon>
        <taxon>Asterinidae</taxon>
        <taxon>Patiria</taxon>
    </lineage>
</organism>
<feature type="domain" description="GAIN-B" evidence="15">
    <location>
        <begin position="1067"/>
        <end position="1239"/>
    </location>
</feature>
<dbReference type="Gene3D" id="1.20.1070.10">
    <property type="entry name" value="Rhodopsin 7-helix transmembrane proteins"/>
    <property type="match status" value="1"/>
</dbReference>
<feature type="domain" description="EGF-like" evidence="14">
    <location>
        <begin position="814"/>
        <end position="849"/>
    </location>
</feature>
<dbReference type="SMART" id="SM00181">
    <property type="entry name" value="EGF"/>
    <property type="match status" value="8"/>
</dbReference>
<feature type="domain" description="EGF-like" evidence="14">
    <location>
        <begin position="689"/>
        <end position="728"/>
    </location>
</feature>
<dbReference type="InterPro" id="IPR053066">
    <property type="entry name" value="ADGR_G7"/>
</dbReference>
<feature type="transmembrane region" description="Helical" evidence="12">
    <location>
        <begin position="1349"/>
        <end position="1373"/>
    </location>
</feature>
<dbReference type="InterPro" id="IPR046338">
    <property type="entry name" value="GAIN_dom_sf"/>
</dbReference>
<feature type="domain" description="EGF-like" evidence="14">
    <location>
        <begin position="851"/>
        <end position="887"/>
    </location>
</feature>
<keyword evidence="6" id="KW-0677">Repeat</keyword>
<evidence type="ECO:0000256" key="8">
    <source>
        <dbReference type="ARBA" id="ARBA00023136"/>
    </source>
</evidence>
<dbReference type="Pfam" id="PF00008">
    <property type="entry name" value="EGF"/>
    <property type="match status" value="5"/>
</dbReference>
<feature type="domain" description="EGF-like" evidence="14">
    <location>
        <begin position="555"/>
        <end position="591"/>
    </location>
</feature>
<feature type="transmembrane region" description="Helical" evidence="12">
    <location>
        <begin position="1246"/>
        <end position="1269"/>
    </location>
</feature>
<feature type="disulfide bond" evidence="11">
    <location>
        <begin position="542"/>
        <end position="551"/>
    </location>
</feature>
<evidence type="ECO:0000256" key="12">
    <source>
        <dbReference type="SAM" id="Phobius"/>
    </source>
</evidence>
<reference evidence="18" key="1">
    <citation type="submission" date="2022-11" db="UniProtKB">
        <authorList>
            <consortium name="EnsemblMetazoa"/>
        </authorList>
    </citation>
    <scope>IDENTIFICATION</scope>
</reference>
<dbReference type="InterPro" id="IPR017981">
    <property type="entry name" value="GPCR_2-like_7TM"/>
</dbReference>
<dbReference type="InterPro" id="IPR057244">
    <property type="entry name" value="GAIN_B"/>
</dbReference>
<name>A0A914BQJ9_PATMI</name>
<feature type="disulfide bond" evidence="11">
    <location>
        <begin position="877"/>
        <end position="886"/>
    </location>
</feature>
<dbReference type="PRINTS" id="PR00249">
    <property type="entry name" value="GPCRSECRETIN"/>
</dbReference>
<dbReference type="InterPro" id="IPR018097">
    <property type="entry name" value="EGF_Ca-bd_CS"/>
</dbReference>
<feature type="domain" description="HYR" evidence="17">
    <location>
        <begin position="262"/>
        <end position="347"/>
    </location>
</feature>
<dbReference type="PROSITE" id="PS50261">
    <property type="entry name" value="G_PROTEIN_RECEP_F2_4"/>
    <property type="match status" value="1"/>
</dbReference>
<dbReference type="PROSITE" id="PS00022">
    <property type="entry name" value="EGF_1"/>
    <property type="match status" value="6"/>
</dbReference>
<dbReference type="RefSeq" id="XP_038077931.1">
    <property type="nucleotide sequence ID" value="XM_038222003.1"/>
</dbReference>
<evidence type="ECO:0000313" key="18">
    <source>
        <dbReference type="EnsemblMetazoa" id="XP_038077931.1"/>
    </source>
</evidence>
<evidence type="ECO:0000256" key="11">
    <source>
        <dbReference type="PROSITE-ProRule" id="PRU00076"/>
    </source>
</evidence>
<keyword evidence="3 11" id="KW-0245">EGF-like domain</keyword>
<keyword evidence="7 12" id="KW-1133">Transmembrane helix</keyword>
<evidence type="ECO:0000256" key="5">
    <source>
        <dbReference type="ARBA" id="ARBA00022729"/>
    </source>
</evidence>
<keyword evidence="19" id="KW-1185">Reference proteome</keyword>
<dbReference type="SMART" id="SM00179">
    <property type="entry name" value="EGF_CA"/>
    <property type="match status" value="7"/>
</dbReference>
<keyword evidence="10" id="KW-0325">Glycoprotein</keyword>
<evidence type="ECO:0000259" key="16">
    <source>
        <dbReference type="PROSITE" id="PS50261"/>
    </source>
</evidence>
<comment type="subcellular location">
    <subcellularLocation>
        <location evidence="1">Cell membrane</location>
        <topology evidence="1">Multi-pass membrane protein</topology>
    </subcellularLocation>
</comment>
<dbReference type="GO" id="GO:0005509">
    <property type="term" value="F:calcium ion binding"/>
    <property type="evidence" value="ECO:0007669"/>
    <property type="project" value="InterPro"/>
</dbReference>
<feature type="domain" description="EGF-like" evidence="14">
    <location>
        <begin position="652"/>
        <end position="688"/>
    </location>
</feature>
<feature type="domain" description="EGF-like" evidence="14">
    <location>
        <begin position="516"/>
        <end position="552"/>
    </location>
</feature>
<feature type="transmembrane region" description="Helical" evidence="12">
    <location>
        <begin position="1311"/>
        <end position="1337"/>
    </location>
</feature>
<dbReference type="InterPro" id="IPR000203">
    <property type="entry name" value="GPS"/>
</dbReference>
<evidence type="ECO:0000256" key="9">
    <source>
        <dbReference type="ARBA" id="ARBA00023157"/>
    </source>
</evidence>
<keyword evidence="8 12" id="KW-0472">Membrane</keyword>
<keyword evidence="4 12" id="KW-0812">Transmembrane</keyword>
<comment type="caution">
    <text evidence="11">Lacks conserved residue(s) required for the propagation of feature annotation.</text>
</comment>
<keyword evidence="5 13" id="KW-0732">Signal</keyword>
<dbReference type="PANTHER" id="PTHR47767:SF2">
    <property type="entry name" value="GPS DOMAIN-CONTAINING PROTEIN"/>
    <property type="match status" value="1"/>
</dbReference>
<dbReference type="InterPro" id="IPR000742">
    <property type="entry name" value="EGF"/>
</dbReference>
<feature type="transmembrane region" description="Helical" evidence="12">
    <location>
        <begin position="1281"/>
        <end position="1299"/>
    </location>
</feature>
<dbReference type="OrthoDB" id="10045365at2759"/>
<dbReference type="FunFam" id="2.10.25.10:FF:000095">
    <property type="entry name" value="Notch, isoform B"/>
    <property type="match status" value="1"/>
</dbReference>
<dbReference type="PROSITE" id="PS00010">
    <property type="entry name" value="ASX_HYDROXYL"/>
    <property type="match status" value="2"/>
</dbReference>
<dbReference type="GO" id="GO:0004930">
    <property type="term" value="F:G protein-coupled receptor activity"/>
    <property type="evidence" value="ECO:0007669"/>
    <property type="project" value="InterPro"/>
</dbReference>
<evidence type="ECO:0000256" key="1">
    <source>
        <dbReference type="ARBA" id="ARBA00004651"/>
    </source>
</evidence>
<evidence type="ECO:0000256" key="2">
    <source>
        <dbReference type="ARBA" id="ARBA00022475"/>
    </source>
</evidence>
<dbReference type="PROSITE" id="PS50825">
    <property type="entry name" value="HYR"/>
    <property type="match status" value="5"/>
</dbReference>
<dbReference type="InterPro" id="IPR001881">
    <property type="entry name" value="EGF-like_Ca-bd_dom"/>
</dbReference>
<dbReference type="EnsemblMetazoa" id="XM_038222003.1">
    <property type="protein sequence ID" value="XP_038077931.1"/>
    <property type="gene ID" value="LOC119745559"/>
</dbReference>
<dbReference type="FunFam" id="2.10.25.10:FF:000255">
    <property type="entry name" value="Sushi, nidogen and EGF-like domains 1"/>
    <property type="match status" value="1"/>
</dbReference>
<feature type="disulfide bond" evidence="11">
    <location>
        <begin position="581"/>
        <end position="590"/>
    </location>
</feature>